<dbReference type="PANTHER" id="PTHR30146">
    <property type="entry name" value="LACI-RELATED TRANSCRIPTIONAL REPRESSOR"/>
    <property type="match status" value="1"/>
</dbReference>
<reference evidence="6 7" key="1">
    <citation type="submission" date="2023-11" db="EMBL/GenBank/DDBJ databases">
        <title>Genome sequence of Microbacterium rhizosphaerae KACC 19337.</title>
        <authorList>
            <person name="Choi H."/>
            <person name="Kim S."/>
            <person name="Kim Y."/>
            <person name="Kwon S.-W."/>
            <person name="Heo J."/>
        </authorList>
    </citation>
    <scope>NUCLEOTIDE SEQUENCE [LARGE SCALE GENOMIC DNA]</scope>
    <source>
        <strain evidence="6 7">KACC 19337</strain>
    </source>
</reference>
<dbReference type="EMBL" id="CP139368">
    <property type="protein sequence ID" value="WPR91405.1"/>
    <property type="molecule type" value="Genomic_DNA"/>
</dbReference>
<protein>
    <submittedName>
        <fullName evidence="6">LacI family DNA-binding transcriptional regulator</fullName>
    </submittedName>
</protein>
<evidence type="ECO:0000313" key="6">
    <source>
        <dbReference type="EMBL" id="WPR91405.1"/>
    </source>
</evidence>
<dbReference type="PANTHER" id="PTHR30146:SF109">
    <property type="entry name" value="HTH-TYPE TRANSCRIPTIONAL REGULATOR GALS"/>
    <property type="match status" value="1"/>
</dbReference>
<dbReference type="Proteomes" id="UP001323798">
    <property type="component" value="Chromosome"/>
</dbReference>
<evidence type="ECO:0000256" key="4">
    <source>
        <dbReference type="SAM" id="MobiDB-lite"/>
    </source>
</evidence>
<dbReference type="PROSITE" id="PS50932">
    <property type="entry name" value="HTH_LACI_2"/>
    <property type="match status" value="1"/>
</dbReference>
<dbReference type="PROSITE" id="PS00356">
    <property type="entry name" value="HTH_LACI_1"/>
    <property type="match status" value="1"/>
</dbReference>
<keyword evidence="2 6" id="KW-0238">DNA-binding</keyword>
<proteinExistence type="predicted"/>
<dbReference type="GO" id="GO:0003677">
    <property type="term" value="F:DNA binding"/>
    <property type="evidence" value="ECO:0007669"/>
    <property type="project" value="UniProtKB-KW"/>
</dbReference>
<dbReference type="Pfam" id="PF13377">
    <property type="entry name" value="Peripla_BP_3"/>
    <property type="match status" value="1"/>
</dbReference>
<sequence>MLSKPPARASIRDVAARAGVSRQTVSRVLNDLPGMSEETAARVRAVIAELDYRPNRAARTLATSRHRTIGLITTAPREFGPASIALAIERAAREYDYALASVSAASDGEEEIAEALDELVRWGVDGIVVIAPQAASWPLIQERLGTMPSLTLQWSGGPANTAAIDQRVGAVAATRHLIGLGHRRILHLAGPEGWAEVDQRIAGYREALAQADLEPLAPVRGDWTADSGYEVGLRILPGRDFTAVFASNDQMAIGLLHAAREAGVEVPLELSVVGFDDIPEARHAAPPLTTVRQGFTALGDTAMRRLIAVVERRPVPDGEVPDQTTFVVRESTAPPQP</sequence>
<dbReference type="CDD" id="cd01574">
    <property type="entry name" value="PBP1_LacI"/>
    <property type="match status" value="1"/>
</dbReference>
<evidence type="ECO:0000256" key="2">
    <source>
        <dbReference type="ARBA" id="ARBA00023125"/>
    </source>
</evidence>
<dbReference type="SUPFAM" id="SSF47413">
    <property type="entry name" value="lambda repressor-like DNA-binding domains"/>
    <property type="match status" value="1"/>
</dbReference>
<dbReference type="Pfam" id="PF00356">
    <property type="entry name" value="LacI"/>
    <property type="match status" value="1"/>
</dbReference>
<gene>
    <name evidence="6" type="ORF">SM116_05655</name>
</gene>
<dbReference type="SMART" id="SM00354">
    <property type="entry name" value="HTH_LACI"/>
    <property type="match status" value="1"/>
</dbReference>
<dbReference type="CDD" id="cd01392">
    <property type="entry name" value="HTH_LacI"/>
    <property type="match status" value="1"/>
</dbReference>
<dbReference type="PRINTS" id="PR00036">
    <property type="entry name" value="HTHLACI"/>
</dbReference>
<organism evidence="6 7">
    <name type="scientific">Microbacterium rhizosphaerae</name>
    <dbReference type="NCBI Taxonomy" id="1678237"/>
    <lineage>
        <taxon>Bacteria</taxon>
        <taxon>Bacillati</taxon>
        <taxon>Actinomycetota</taxon>
        <taxon>Actinomycetes</taxon>
        <taxon>Micrococcales</taxon>
        <taxon>Microbacteriaceae</taxon>
        <taxon>Microbacterium</taxon>
    </lineage>
</organism>
<evidence type="ECO:0000259" key="5">
    <source>
        <dbReference type="PROSITE" id="PS50932"/>
    </source>
</evidence>
<dbReference type="InterPro" id="IPR010982">
    <property type="entry name" value="Lambda_DNA-bd_dom_sf"/>
</dbReference>
<dbReference type="InterPro" id="IPR000843">
    <property type="entry name" value="HTH_LacI"/>
</dbReference>
<dbReference type="Gene3D" id="3.40.50.2300">
    <property type="match status" value="2"/>
</dbReference>
<evidence type="ECO:0000313" key="7">
    <source>
        <dbReference type="Proteomes" id="UP001323798"/>
    </source>
</evidence>
<evidence type="ECO:0000256" key="1">
    <source>
        <dbReference type="ARBA" id="ARBA00023015"/>
    </source>
</evidence>
<dbReference type="Gene3D" id="1.10.260.40">
    <property type="entry name" value="lambda repressor-like DNA-binding domains"/>
    <property type="match status" value="1"/>
</dbReference>
<dbReference type="SUPFAM" id="SSF53822">
    <property type="entry name" value="Periplasmic binding protein-like I"/>
    <property type="match status" value="1"/>
</dbReference>
<feature type="region of interest" description="Disordered" evidence="4">
    <location>
        <begin position="316"/>
        <end position="337"/>
    </location>
</feature>
<feature type="domain" description="HTH lacI-type" evidence="5">
    <location>
        <begin position="9"/>
        <end position="63"/>
    </location>
</feature>
<accession>A0ABZ0SRL5</accession>
<evidence type="ECO:0000256" key="3">
    <source>
        <dbReference type="ARBA" id="ARBA00023163"/>
    </source>
</evidence>
<keyword evidence="7" id="KW-1185">Reference proteome</keyword>
<keyword evidence="1" id="KW-0805">Transcription regulation</keyword>
<name>A0ABZ0SRL5_9MICO</name>
<dbReference type="InterPro" id="IPR046335">
    <property type="entry name" value="LacI/GalR-like_sensor"/>
</dbReference>
<dbReference type="RefSeq" id="WP_320944105.1">
    <property type="nucleotide sequence ID" value="NZ_BAABEU010000004.1"/>
</dbReference>
<dbReference type="InterPro" id="IPR028082">
    <property type="entry name" value="Peripla_BP_I"/>
</dbReference>
<keyword evidence="3" id="KW-0804">Transcription</keyword>